<organism evidence="2 3">
    <name type="scientific">Mycena metata</name>
    <dbReference type="NCBI Taxonomy" id="1033252"/>
    <lineage>
        <taxon>Eukaryota</taxon>
        <taxon>Fungi</taxon>
        <taxon>Dikarya</taxon>
        <taxon>Basidiomycota</taxon>
        <taxon>Agaricomycotina</taxon>
        <taxon>Agaricomycetes</taxon>
        <taxon>Agaricomycetidae</taxon>
        <taxon>Agaricales</taxon>
        <taxon>Marasmiineae</taxon>
        <taxon>Mycenaceae</taxon>
        <taxon>Mycena</taxon>
    </lineage>
</organism>
<protein>
    <recommendedName>
        <fullName evidence="4">C2 domain-containing protein</fullName>
    </recommendedName>
</protein>
<proteinExistence type="predicted"/>
<dbReference type="AlphaFoldDB" id="A0AAD7I7I9"/>
<dbReference type="EMBL" id="JARKIB010000119">
    <property type="protein sequence ID" value="KAJ7736847.1"/>
    <property type="molecule type" value="Genomic_DNA"/>
</dbReference>
<keyword evidence="1" id="KW-0175">Coiled coil</keyword>
<reference evidence="2" key="1">
    <citation type="submission" date="2023-03" db="EMBL/GenBank/DDBJ databases">
        <title>Massive genome expansion in bonnet fungi (Mycena s.s.) driven by repeated elements and novel gene families across ecological guilds.</title>
        <authorList>
            <consortium name="Lawrence Berkeley National Laboratory"/>
            <person name="Harder C.B."/>
            <person name="Miyauchi S."/>
            <person name="Viragh M."/>
            <person name="Kuo A."/>
            <person name="Thoen E."/>
            <person name="Andreopoulos B."/>
            <person name="Lu D."/>
            <person name="Skrede I."/>
            <person name="Drula E."/>
            <person name="Henrissat B."/>
            <person name="Morin E."/>
            <person name="Kohler A."/>
            <person name="Barry K."/>
            <person name="LaButti K."/>
            <person name="Morin E."/>
            <person name="Salamov A."/>
            <person name="Lipzen A."/>
            <person name="Mereny Z."/>
            <person name="Hegedus B."/>
            <person name="Baldrian P."/>
            <person name="Stursova M."/>
            <person name="Weitz H."/>
            <person name="Taylor A."/>
            <person name="Grigoriev I.V."/>
            <person name="Nagy L.G."/>
            <person name="Martin F."/>
            <person name="Kauserud H."/>
        </authorList>
    </citation>
    <scope>NUCLEOTIDE SEQUENCE</scope>
    <source>
        <strain evidence="2">CBHHK182m</strain>
    </source>
</reference>
<evidence type="ECO:0000313" key="3">
    <source>
        <dbReference type="Proteomes" id="UP001215598"/>
    </source>
</evidence>
<accession>A0AAD7I7I9</accession>
<name>A0AAD7I7I9_9AGAR</name>
<dbReference type="Proteomes" id="UP001215598">
    <property type="component" value="Unassembled WGS sequence"/>
</dbReference>
<gene>
    <name evidence="2" type="ORF">B0H16DRAFT_1730592</name>
</gene>
<keyword evidence="3" id="KW-1185">Reference proteome</keyword>
<comment type="caution">
    <text evidence="2">The sequence shown here is derived from an EMBL/GenBank/DDBJ whole genome shotgun (WGS) entry which is preliminary data.</text>
</comment>
<evidence type="ECO:0000256" key="1">
    <source>
        <dbReference type="SAM" id="Coils"/>
    </source>
</evidence>
<feature type="coiled-coil region" evidence="1">
    <location>
        <begin position="284"/>
        <end position="311"/>
    </location>
</feature>
<evidence type="ECO:0000313" key="2">
    <source>
        <dbReference type="EMBL" id="KAJ7736847.1"/>
    </source>
</evidence>
<evidence type="ECO:0008006" key="4">
    <source>
        <dbReference type="Google" id="ProtNLM"/>
    </source>
</evidence>
<sequence length="578" mass="64423">MTVVISQRSKPASPSRYIRFHIDSVNLTSPVRPATQNARAYVRVRIVNRNDRVETGTHLGHPHLACWKEDLAVLILEQTSQVTFQLKQHSAWKASSSQIAVTDAYPLSHLFEMQCKTGSLTSYIAIPLHRKQSKFDATKCEVGTIRVIVSALSAVEVANLSLEGAVQSVNQFKKSTLSIKRASQYRAGDAILEPILGILDIVTSFLALSPEPISSAVIGLAHGVAKTVKTQIAQDADVISLPKTIQDIHPLNMALGDLVLALKDCTDFMIKFCKSRFLGRVVRNPEKAQQLKELQRRLTKMAQNVQQTLLLDIALKQAGLGIEWDHLRTKQLMARLTRIEMSVPTQPKGNDGQHLVTLTSIRSWATSPLQDGKNVLWLRSPTESSESVAQIVATLFHEFKLAHQLRGSVFFSSSSSPRDSDDRFLQLIKGGNNFPHYRLPKALASDLEYPPIREDIARRLEENPYIEHRRLEDQFEQLVLQPLLAHAPAPARPILFLLDGFDRHGTGQEEDEMCAECDAFEDVLRVLIEGWVRCPHNVRLLISSAECEPLRKLLGGCQNVLGLEVPAIESNRAKGLVV</sequence>